<protein>
    <submittedName>
        <fullName evidence="1">Uncharacterized protein</fullName>
    </submittedName>
</protein>
<comment type="caution">
    <text evidence="1">The sequence shown here is derived from an EMBL/GenBank/DDBJ whole genome shotgun (WGS) entry which is preliminary data.</text>
</comment>
<reference evidence="1 2" key="1">
    <citation type="journal article" date="2021" name="Elife">
        <title>Chloroplast acquisition without the gene transfer in kleptoplastic sea slugs, Plakobranchus ocellatus.</title>
        <authorList>
            <person name="Maeda T."/>
            <person name="Takahashi S."/>
            <person name="Yoshida T."/>
            <person name="Shimamura S."/>
            <person name="Takaki Y."/>
            <person name="Nagai Y."/>
            <person name="Toyoda A."/>
            <person name="Suzuki Y."/>
            <person name="Arimoto A."/>
            <person name="Ishii H."/>
            <person name="Satoh N."/>
            <person name="Nishiyama T."/>
            <person name="Hasebe M."/>
            <person name="Maruyama T."/>
            <person name="Minagawa J."/>
            <person name="Obokata J."/>
            <person name="Shigenobu S."/>
        </authorList>
    </citation>
    <scope>NUCLEOTIDE SEQUENCE [LARGE SCALE GENOMIC DNA]</scope>
</reference>
<sequence length="115" mass="12886">MKTKGLQIATRAVGKVIKKINKRTHRLHISGCDMKTHQQLDPGPHELLKSSKKILHQQCSGCFFSNTVNKHLINEPTIYVNSKDDHLFTTAIVEIRAFISYVLGVTSHLVAGQQP</sequence>
<organism evidence="1 2">
    <name type="scientific">Plakobranchus ocellatus</name>
    <dbReference type="NCBI Taxonomy" id="259542"/>
    <lineage>
        <taxon>Eukaryota</taxon>
        <taxon>Metazoa</taxon>
        <taxon>Spiralia</taxon>
        <taxon>Lophotrochozoa</taxon>
        <taxon>Mollusca</taxon>
        <taxon>Gastropoda</taxon>
        <taxon>Heterobranchia</taxon>
        <taxon>Euthyneura</taxon>
        <taxon>Panpulmonata</taxon>
        <taxon>Sacoglossa</taxon>
        <taxon>Placobranchoidea</taxon>
        <taxon>Plakobranchidae</taxon>
        <taxon>Plakobranchus</taxon>
    </lineage>
</organism>
<dbReference type="EMBL" id="BLXT01001274">
    <property type="protein sequence ID" value="GFN84043.1"/>
    <property type="molecule type" value="Genomic_DNA"/>
</dbReference>
<evidence type="ECO:0000313" key="2">
    <source>
        <dbReference type="Proteomes" id="UP000735302"/>
    </source>
</evidence>
<dbReference type="Proteomes" id="UP000735302">
    <property type="component" value="Unassembled WGS sequence"/>
</dbReference>
<keyword evidence="2" id="KW-1185">Reference proteome</keyword>
<accession>A0AAV3YLZ1</accession>
<evidence type="ECO:0000313" key="1">
    <source>
        <dbReference type="EMBL" id="GFN84043.1"/>
    </source>
</evidence>
<dbReference type="AlphaFoldDB" id="A0AAV3YLZ1"/>
<proteinExistence type="predicted"/>
<name>A0AAV3YLZ1_9GAST</name>
<gene>
    <name evidence="1" type="ORF">PoB_001054900</name>
</gene>